<protein>
    <recommendedName>
        <fullName evidence="3 6">Ornithine carbamoyltransferase</fullName>
        <shortName evidence="6">OTCase</shortName>
        <ecNumber evidence="3 6">2.1.3.3</ecNumber>
    </recommendedName>
</protein>
<dbReference type="Pfam" id="PF02729">
    <property type="entry name" value="OTCace_N"/>
    <property type="match status" value="1"/>
</dbReference>
<dbReference type="Pfam" id="PF00185">
    <property type="entry name" value="OTCace"/>
    <property type="match status" value="1"/>
</dbReference>
<dbReference type="RefSeq" id="WP_127163044.1">
    <property type="nucleotide sequence ID" value="NZ_CP029822.1"/>
</dbReference>
<dbReference type="SUPFAM" id="SSF53671">
    <property type="entry name" value="Aspartate/ornithine carbamoyltransferase"/>
    <property type="match status" value="1"/>
</dbReference>
<evidence type="ECO:0000256" key="5">
    <source>
        <dbReference type="ARBA" id="ARBA00048772"/>
    </source>
</evidence>
<feature type="binding site" evidence="6">
    <location>
        <position position="287"/>
    </location>
    <ligand>
        <name>carbamoyl phosphate</name>
        <dbReference type="ChEBI" id="CHEBI:58228"/>
    </ligand>
</feature>
<dbReference type="GO" id="GO:0019240">
    <property type="term" value="P:citrulline biosynthetic process"/>
    <property type="evidence" value="ECO:0007669"/>
    <property type="project" value="TreeGrafter"/>
</dbReference>
<dbReference type="PANTHER" id="PTHR45753">
    <property type="entry name" value="ORNITHINE CARBAMOYLTRANSFERASE, MITOCHONDRIAL"/>
    <property type="match status" value="1"/>
</dbReference>
<dbReference type="PRINTS" id="PR00102">
    <property type="entry name" value="OTCASE"/>
</dbReference>
<dbReference type="InterPro" id="IPR036901">
    <property type="entry name" value="Asp/Orn_carbamoylTrfase_sf"/>
</dbReference>
<sequence>MTVRHFLSLFDCSKQELTNIIQRAIELKKLRNNNIPHRTLDGRVLGMIFEKSSTRTRVSFESGIIQLGGQAIFLSPRDTQLGRGETIHDSAIVISSMIDIIMIRTFGHDKVVEFAENSSVPVINALTDDLHPCQLLADMQTFAEARGNIAGKTVTWIGDGNNMCNSYAEAAVQFDFHLKVACPKGFEPDPYYVEKAKGHIEVMHDPKEAIKGSHLVSTDVFASMGQEDEAADRLQKFQGFQVTEQLLDLASPDVVFMHCLPAHRGEEISETLLDDPRSVVWQQAENRLHAQKALLEFLYQQVQA</sequence>
<evidence type="ECO:0000256" key="2">
    <source>
        <dbReference type="ARBA" id="ARBA00007805"/>
    </source>
</evidence>
<dbReference type="Proteomes" id="UP000273143">
    <property type="component" value="Chromosome"/>
</dbReference>
<feature type="binding site" evidence="6">
    <location>
        <position position="104"/>
    </location>
    <ligand>
        <name>carbamoyl phosphate</name>
        <dbReference type="ChEBI" id="CHEBI:58228"/>
    </ligand>
</feature>
<dbReference type="InterPro" id="IPR002292">
    <property type="entry name" value="Orn/put_carbamltrans"/>
</dbReference>
<dbReference type="PRINTS" id="PR00100">
    <property type="entry name" value="AOTCASE"/>
</dbReference>
<dbReference type="AlphaFoldDB" id="A0A3S9XDX1"/>
<evidence type="ECO:0000259" key="7">
    <source>
        <dbReference type="Pfam" id="PF00185"/>
    </source>
</evidence>
<dbReference type="InterPro" id="IPR006132">
    <property type="entry name" value="Asp/Orn_carbamoyltranf_P-bd"/>
</dbReference>
<evidence type="ECO:0000256" key="1">
    <source>
        <dbReference type="ARBA" id="ARBA00004975"/>
    </source>
</evidence>
<dbReference type="InterPro" id="IPR024904">
    <property type="entry name" value="OTCase_ArgI"/>
</dbReference>
<feature type="binding site" evidence="6">
    <location>
        <position position="162"/>
    </location>
    <ligand>
        <name>L-ornithine</name>
        <dbReference type="ChEBI" id="CHEBI:46911"/>
    </ligand>
</feature>
<accession>A0A3S9XDX1</accession>
<feature type="binding site" evidence="6">
    <location>
        <position position="219"/>
    </location>
    <ligand>
        <name>L-ornithine</name>
        <dbReference type="ChEBI" id="CHEBI:46911"/>
    </ligand>
</feature>
<feature type="binding site" evidence="6">
    <location>
        <begin position="53"/>
        <end position="56"/>
    </location>
    <ligand>
        <name>carbamoyl phosphate</name>
        <dbReference type="ChEBI" id="CHEBI:58228"/>
    </ligand>
</feature>
<comment type="catalytic activity">
    <reaction evidence="5 6">
        <text>carbamoyl phosphate + L-ornithine = L-citrulline + phosphate + H(+)</text>
        <dbReference type="Rhea" id="RHEA:19513"/>
        <dbReference type="ChEBI" id="CHEBI:15378"/>
        <dbReference type="ChEBI" id="CHEBI:43474"/>
        <dbReference type="ChEBI" id="CHEBI:46911"/>
        <dbReference type="ChEBI" id="CHEBI:57743"/>
        <dbReference type="ChEBI" id="CHEBI:58228"/>
        <dbReference type="EC" id="2.1.3.3"/>
    </reaction>
</comment>
<feature type="binding site" evidence="6">
    <location>
        <begin position="131"/>
        <end position="134"/>
    </location>
    <ligand>
        <name>carbamoyl phosphate</name>
        <dbReference type="ChEBI" id="CHEBI:58228"/>
    </ligand>
</feature>
<feature type="binding site" evidence="6">
    <location>
        <position position="80"/>
    </location>
    <ligand>
        <name>carbamoyl phosphate</name>
        <dbReference type="ChEBI" id="CHEBI:58228"/>
    </ligand>
</feature>
<reference evidence="10" key="1">
    <citation type="submission" date="2018-06" db="EMBL/GenBank/DDBJ databases">
        <title>Complete genome of Pseudomonas insecticola strain QZS01.</title>
        <authorList>
            <person name="Wang J."/>
            <person name="Su Q."/>
        </authorList>
    </citation>
    <scope>NUCLEOTIDE SEQUENCE [LARGE SCALE GENOMIC DNA]</scope>
    <source>
        <strain evidence="10">QZS01</strain>
    </source>
</reference>
<evidence type="ECO:0000259" key="8">
    <source>
        <dbReference type="Pfam" id="PF02729"/>
    </source>
</evidence>
<dbReference type="HAMAP" id="MF_01109">
    <property type="entry name" value="OTCase"/>
    <property type="match status" value="1"/>
</dbReference>
<dbReference type="GO" id="GO:0016597">
    <property type="term" value="F:amino acid binding"/>
    <property type="evidence" value="ECO:0007669"/>
    <property type="project" value="InterPro"/>
</dbReference>
<keyword evidence="4 6" id="KW-0808">Transferase</keyword>
<feature type="domain" description="Aspartate/ornithine carbamoyltransferase Asp/Orn-binding" evidence="7">
    <location>
        <begin position="151"/>
        <end position="297"/>
    </location>
</feature>
<comment type="subcellular location">
    <subcellularLocation>
        <location evidence="6">Cytoplasm</location>
    </subcellularLocation>
</comment>
<dbReference type="KEGG" id="emo:DM558_07220"/>
<proteinExistence type="inferred from homology"/>
<dbReference type="PROSITE" id="PS00097">
    <property type="entry name" value="CARBAMOYLTRANSFERASE"/>
    <property type="match status" value="1"/>
</dbReference>
<feature type="binding site" evidence="6">
    <location>
        <begin position="259"/>
        <end position="260"/>
    </location>
    <ligand>
        <name>carbamoyl phosphate</name>
        <dbReference type="ChEBI" id="CHEBI:58228"/>
    </ligand>
</feature>
<comment type="pathway">
    <text evidence="1">Amino-acid biosynthesis; L-arginine biosynthesis; L-arginine from L-ornithine and carbamoyl phosphate: step 1/3.</text>
</comment>
<dbReference type="FunFam" id="3.40.50.1370:FF:000008">
    <property type="entry name" value="Ornithine carbamoyltransferase"/>
    <property type="match status" value="1"/>
</dbReference>
<dbReference type="NCBIfam" id="TIGR00658">
    <property type="entry name" value="orni_carb_tr"/>
    <property type="match status" value="1"/>
</dbReference>
<feature type="binding site" evidence="6">
    <location>
        <begin position="223"/>
        <end position="224"/>
    </location>
    <ligand>
        <name>L-ornithine</name>
        <dbReference type="ChEBI" id="CHEBI:46911"/>
    </ligand>
</feature>
<dbReference type="EC" id="2.1.3.3" evidence="3 6"/>
<keyword evidence="10" id="KW-1185">Reference proteome</keyword>
<dbReference type="GO" id="GO:0005737">
    <property type="term" value="C:cytoplasm"/>
    <property type="evidence" value="ECO:0007669"/>
    <property type="project" value="UniProtKB-SubCell"/>
</dbReference>
<evidence type="ECO:0000256" key="6">
    <source>
        <dbReference type="HAMAP-Rule" id="MF_01109"/>
    </source>
</evidence>
<keyword evidence="6" id="KW-0963">Cytoplasm</keyword>
<dbReference type="Gene3D" id="3.40.50.1370">
    <property type="entry name" value="Aspartate/ornithine carbamoyltransferase"/>
    <property type="match status" value="2"/>
</dbReference>
<comment type="similarity">
    <text evidence="2 6">Belongs to the aspartate/ornithine carbamoyltransferase superfamily. OTCase family.</text>
</comment>
<evidence type="ECO:0000256" key="4">
    <source>
        <dbReference type="ARBA" id="ARBA00022679"/>
    </source>
</evidence>
<dbReference type="InterPro" id="IPR006131">
    <property type="entry name" value="Asp_carbamoyltransf_Asp/Orn-bd"/>
</dbReference>
<evidence type="ECO:0000256" key="3">
    <source>
        <dbReference type="ARBA" id="ARBA00013007"/>
    </source>
</evidence>
<dbReference type="NCBIfam" id="NF001986">
    <property type="entry name" value="PRK00779.1"/>
    <property type="match status" value="1"/>
</dbReference>
<dbReference type="EMBL" id="CP029822">
    <property type="protein sequence ID" value="AZS50581.1"/>
    <property type="molecule type" value="Genomic_DNA"/>
</dbReference>
<name>A0A3S9XDX1_9GAMM</name>
<feature type="domain" description="Aspartate/ornithine carbamoyltransferase carbamoyl-P binding" evidence="8">
    <location>
        <begin position="4"/>
        <end position="144"/>
    </location>
</feature>
<evidence type="ECO:0000313" key="10">
    <source>
        <dbReference type="Proteomes" id="UP000273143"/>
    </source>
</evidence>
<gene>
    <name evidence="9" type="primary">argF</name>
    <name evidence="9" type="ORF">DM558_07220</name>
</gene>
<dbReference type="GO" id="GO:0042450">
    <property type="term" value="P:L-arginine biosynthetic process via ornithine"/>
    <property type="evidence" value="ECO:0007669"/>
    <property type="project" value="UniProtKB-UniRule"/>
</dbReference>
<dbReference type="GO" id="GO:0004585">
    <property type="term" value="F:ornithine carbamoyltransferase activity"/>
    <property type="evidence" value="ECO:0007669"/>
    <property type="project" value="UniProtKB-UniRule"/>
</dbReference>
<dbReference type="InterPro" id="IPR006130">
    <property type="entry name" value="Asp/Orn_carbamoylTrfase"/>
</dbReference>
<dbReference type="PANTHER" id="PTHR45753:SF3">
    <property type="entry name" value="ORNITHINE TRANSCARBAMYLASE, MITOCHONDRIAL"/>
    <property type="match status" value="1"/>
</dbReference>
<evidence type="ECO:0000313" key="9">
    <source>
        <dbReference type="EMBL" id="AZS50581.1"/>
    </source>
</evidence>
<organism evidence="9 10">
    <name type="scientific">Entomomonas moraniae</name>
    <dbReference type="NCBI Taxonomy" id="2213226"/>
    <lineage>
        <taxon>Bacteria</taxon>
        <taxon>Pseudomonadati</taxon>
        <taxon>Pseudomonadota</taxon>
        <taxon>Gammaproteobacteria</taxon>
        <taxon>Pseudomonadales</taxon>
        <taxon>Pseudomonadaceae</taxon>
        <taxon>Entomomonas</taxon>
    </lineage>
</organism>